<dbReference type="EMBL" id="WQNF01000030">
    <property type="protein sequence ID" value="MVT69450.1"/>
    <property type="molecule type" value="Genomic_DNA"/>
</dbReference>
<protein>
    <submittedName>
        <fullName evidence="1">Uncharacterized protein</fullName>
    </submittedName>
</protein>
<dbReference type="Proteomes" id="UP000436468">
    <property type="component" value="Unassembled WGS sequence"/>
</dbReference>
<name>A0A844T467_9BRAD</name>
<accession>A0A844T467</accession>
<comment type="caution">
    <text evidence="1">The sequence shown here is derived from an EMBL/GenBank/DDBJ whole genome shotgun (WGS) entry which is preliminary data.</text>
</comment>
<reference evidence="1 2" key="1">
    <citation type="submission" date="2019-12" db="EMBL/GenBank/DDBJ databases">
        <title>Draft genome sequences Bradyrhizobium cajani AMBPC1010, Bradyrhizobium pachyrhizi AMBPC1040 and Bradyrhizobium yuanmingense ALSPC3051, three plant growth promoting strains isolated from nodules of Cajanus cajan L. in Dominican Republic.</title>
        <authorList>
            <person name="Flores-Felix J.D."/>
            <person name="Araujo J."/>
            <person name="Diaz-Alcantara C."/>
            <person name="Gonzalez-Andres F."/>
            <person name="Velazquez E."/>
        </authorList>
    </citation>
    <scope>NUCLEOTIDE SEQUENCE [LARGE SCALE GENOMIC DNA]</scope>
    <source>
        <strain evidence="1 2">1040</strain>
    </source>
</reference>
<keyword evidence="2" id="KW-1185">Reference proteome</keyword>
<evidence type="ECO:0000313" key="1">
    <source>
        <dbReference type="EMBL" id="MVT69450.1"/>
    </source>
</evidence>
<evidence type="ECO:0000313" key="2">
    <source>
        <dbReference type="Proteomes" id="UP000436468"/>
    </source>
</evidence>
<organism evidence="1 2">
    <name type="scientific">Bradyrhizobium pachyrhizi</name>
    <dbReference type="NCBI Taxonomy" id="280333"/>
    <lineage>
        <taxon>Bacteria</taxon>
        <taxon>Pseudomonadati</taxon>
        <taxon>Pseudomonadota</taxon>
        <taxon>Alphaproteobacteria</taxon>
        <taxon>Hyphomicrobiales</taxon>
        <taxon>Nitrobacteraceae</taxon>
        <taxon>Bradyrhizobium</taxon>
    </lineage>
</organism>
<sequence length="84" mass="8989">MDRLKFIPAFEAANRSADPAKLAELREAIRERGGPDEFTVASTELVRKYPLTLLRLPGIIGAFTPCCVVKADAMAARLGASTAA</sequence>
<proteinExistence type="predicted"/>
<dbReference type="RefSeq" id="WP_157347772.1">
    <property type="nucleotide sequence ID" value="NZ_WQNF01000030.1"/>
</dbReference>
<gene>
    <name evidence="1" type="ORF">GPL21_30605</name>
</gene>
<dbReference type="AlphaFoldDB" id="A0A844T467"/>